<dbReference type="PANTHER" id="PTHR33144:SF50">
    <property type="entry name" value="OS03G0714750 PROTEIN"/>
    <property type="match status" value="1"/>
</dbReference>
<reference evidence="2" key="1">
    <citation type="journal article" date="2022" name="Int. J. Mol. Sci.">
        <title>Draft Genome of Tanacetum Coccineum: Genomic Comparison of Closely Related Tanacetum-Family Plants.</title>
        <authorList>
            <person name="Yamashiro T."/>
            <person name="Shiraishi A."/>
            <person name="Nakayama K."/>
            <person name="Satake H."/>
        </authorList>
    </citation>
    <scope>NUCLEOTIDE SEQUENCE</scope>
</reference>
<reference evidence="2" key="2">
    <citation type="submission" date="2022-01" db="EMBL/GenBank/DDBJ databases">
        <authorList>
            <person name="Yamashiro T."/>
            <person name="Shiraishi A."/>
            <person name="Satake H."/>
            <person name="Nakayama K."/>
        </authorList>
    </citation>
    <scope>NUCLEOTIDE SEQUENCE</scope>
</reference>
<evidence type="ECO:0000313" key="3">
    <source>
        <dbReference type="Proteomes" id="UP001151760"/>
    </source>
</evidence>
<name>A0ABQ5CTN0_9ASTR</name>
<organism evidence="2 3">
    <name type="scientific">Tanacetum coccineum</name>
    <dbReference type="NCBI Taxonomy" id="301880"/>
    <lineage>
        <taxon>Eukaryota</taxon>
        <taxon>Viridiplantae</taxon>
        <taxon>Streptophyta</taxon>
        <taxon>Embryophyta</taxon>
        <taxon>Tracheophyta</taxon>
        <taxon>Spermatophyta</taxon>
        <taxon>Magnoliopsida</taxon>
        <taxon>eudicotyledons</taxon>
        <taxon>Gunneridae</taxon>
        <taxon>Pentapetalae</taxon>
        <taxon>asterids</taxon>
        <taxon>campanulids</taxon>
        <taxon>Asterales</taxon>
        <taxon>Asteraceae</taxon>
        <taxon>Asteroideae</taxon>
        <taxon>Anthemideae</taxon>
        <taxon>Anthemidinae</taxon>
        <taxon>Tanacetum</taxon>
    </lineage>
</organism>
<dbReference type="EMBL" id="BQNB010014589">
    <property type="protein sequence ID" value="GJT30010.1"/>
    <property type="molecule type" value="Genomic_DNA"/>
</dbReference>
<keyword evidence="3" id="KW-1185">Reference proteome</keyword>
<evidence type="ECO:0000313" key="2">
    <source>
        <dbReference type="EMBL" id="GJT30010.1"/>
    </source>
</evidence>
<dbReference type="InterPro" id="IPR004252">
    <property type="entry name" value="Probable_transposase_24"/>
</dbReference>
<gene>
    <name evidence="2" type="ORF">Tco_0910285</name>
</gene>
<comment type="caution">
    <text evidence="2">The sequence shown here is derived from an EMBL/GenBank/DDBJ whole genome shotgun (WGS) entry which is preliminary data.</text>
</comment>
<dbReference type="Pfam" id="PF03004">
    <property type="entry name" value="Transposase_24"/>
    <property type="match status" value="1"/>
</dbReference>
<sequence>MARRKRLCMISTEAENEQQHNKAQSQSNGHSANETNDANSSQMDTTTNEHSDNQNELGGMCLFNTLILIILCPPKKVRGHTQKNELWNMNKNKIVVKFNKYGKPVGVAGNELTQFLGSVVRIAGNVKLHCEDWRKADKEKKKNLLSIRLKQMKPEYQAICEQKRISRSKMEEPHITGTKSFARLAEEEATKNNGVHPTRGKLYQISRTRKDGSIVNDKAAQVVASLQVIANDSTNTQGIQEDDWTNDDLSKVKGPEKRGYVRCVGKMLSLRNNGASSSTSSQTVEHRLAQTEDILYTLVNLLKDPTANSNLPDILRSMNIQIPDNFSPGQNNSTNGNLGNSDQRSSVADQNIDSWGCQEVKSYHNACLVPLLADSWGVMKSQ</sequence>
<feature type="region of interest" description="Disordered" evidence="1">
    <location>
        <begin position="322"/>
        <end position="346"/>
    </location>
</feature>
<feature type="compositionally biased region" description="Polar residues" evidence="1">
    <location>
        <begin position="21"/>
        <end position="46"/>
    </location>
</feature>
<proteinExistence type="predicted"/>
<protein>
    <submittedName>
        <fullName evidence="2">Transposase, Ptta/En/Spm</fullName>
    </submittedName>
</protein>
<dbReference type="PANTHER" id="PTHR33144">
    <property type="entry name" value="OS10G0409366 PROTEIN-RELATED"/>
    <property type="match status" value="1"/>
</dbReference>
<dbReference type="Proteomes" id="UP001151760">
    <property type="component" value="Unassembled WGS sequence"/>
</dbReference>
<evidence type="ECO:0000256" key="1">
    <source>
        <dbReference type="SAM" id="MobiDB-lite"/>
    </source>
</evidence>
<accession>A0ABQ5CTN0</accession>
<feature type="region of interest" description="Disordered" evidence="1">
    <location>
        <begin position="13"/>
        <end position="53"/>
    </location>
</feature>